<dbReference type="PROSITE" id="PS50923">
    <property type="entry name" value="SUSHI"/>
    <property type="match status" value="1"/>
</dbReference>
<dbReference type="GO" id="GO:0005783">
    <property type="term" value="C:endoplasmic reticulum"/>
    <property type="evidence" value="ECO:0007669"/>
    <property type="project" value="TreeGrafter"/>
</dbReference>
<dbReference type="InterPro" id="IPR035914">
    <property type="entry name" value="Sperma_CUB_dom_sf"/>
</dbReference>
<comment type="caution">
    <text evidence="5">Lacks conserved residue(s) required for the propagation of feature annotation.</text>
</comment>
<dbReference type="SMART" id="SM00042">
    <property type="entry name" value="CUB"/>
    <property type="match status" value="1"/>
</dbReference>
<reference evidence="8" key="1">
    <citation type="thesis" date="2020" institute="ProQuest LLC" country="789 East Eisenhower Parkway, Ann Arbor, MI, USA">
        <title>Comparative Genomics and Chromosome Evolution.</title>
        <authorList>
            <person name="Mudd A.B."/>
        </authorList>
    </citation>
    <scope>NUCLEOTIDE SEQUENCE</scope>
    <source>
        <strain evidence="8">237g6f4</strain>
        <tissue evidence="8">Blood</tissue>
    </source>
</reference>
<feature type="domain" description="Sushi" evidence="7">
    <location>
        <begin position="68"/>
        <end position="127"/>
    </location>
</feature>
<organism evidence="8 9">
    <name type="scientific">Engystomops pustulosus</name>
    <name type="common">Tungara frog</name>
    <name type="synonym">Physalaemus pustulosus</name>
    <dbReference type="NCBI Taxonomy" id="76066"/>
    <lineage>
        <taxon>Eukaryota</taxon>
        <taxon>Metazoa</taxon>
        <taxon>Chordata</taxon>
        <taxon>Craniata</taxon>
        <taxon>Vertebrata</taxon>
        <taxon>Euteleostomi</taxon>
        <taxon>Amphibia</taxon>
        <taxon>Batrachia</taxon>
        <taxon>Anura</taxon>
        <taxon>Neobatrachia</taxon>
        <taxon>Hyloidea</taxon>
        <taxon>Leptodactylidae</taxon>
        <taxon>Leiuperinae</taxon>
        <taxon>Engystomops</taxon>
    </lineage>
</organism>
<dbReference type="Pfam" id="PF00084">
    <property type="entry name" value="Sushi"/>
    <property type="match status" value="1"/>
</dbReference>
<evidence type="ECO:0000256" key="4">
    <source>
        <dbReference type="PROSITE-ProRule" id="PRU00059"/>
    </source>
</evidence>
<dbReference type="AlphaFoldDB" id="A0AAV6Z1A0"/>
<dbReference type="InterPro" id="IPR035976">
    <property type="entry name" value="Sushi/SCR/CCP_sf"/>
</dbReference>
<keyword evidence="3 4" id="KW-1015">Disulfide bond</keyword>
<dbReference type="GO" id="GO:0060074">
    <property type="term" value="P:synapse maturation"/>
    <property type="evidence" value="ECO:0007669"/>
    <property type="project" value="TreeGrafter"/>
</dbReference>
<keyword evidence="2" id="KW-0677">Repeat</keyword>
<feature type="disulfide bond" evidence="4">
    <location>
        <begin position="129"/>
        <end position="156"/>
    </location>
</feature>
<feature type="domain" description="CUB" evidence="6">
    <location>
        <begin position="129"/>
        <end position="233"/>
    </location>
</feature>
<dbReference type="GO" id="GO:0090036">
    <property type="term" value="P:regulation of protein kinase C signaling"/>
    <property type="evidence" value="ECO:0007669"/>
    <property type="project" value="TreeGrafter"/>
</dbReference>
<dbReference type="PANTHER" id="PTHR45656">
    <property type="entry name" value="PROTEIN CBR-CLEC-78"/>
    <property type="match status" value="1"/>
</dbReference>
<protein>
    <submittedName>
        <fullName evidence="8">Uncharacterized protein</fullName>
    </submittedName>
</protein>
<dbReference type="CDD" id="cd00033">
    <property type="entry name" value="CCP"/>
    <property type="match status" value="1"/>
</dbReference>
<dbReference type="Gene3D" id="2.60.120.290">
    <property type="entry name" value="Spermadhesin, CUB domain"/>
    <property type="match status" value="1"/>
</dbReference>
<dbReference type="InterPro" id="IPR051277">
    <property type="entry name" value="SEZ6_CSMD_C4BPB_Regulators"/>
</dbReference>
<evidence type="ECO:0000259" key="7">
    <source>
        <dbReference type="PROSITE" id="PS50923"/>
    </source>
</evidence>
<dbReference type="PROSITE" id="PS01180">
    <property type="entry name" value="CUB"/>
    <property type="match status" value="1"/>
</dbReference>
<dbReference type="InterPro" id="IPR000859">
    <property type="entry name" value="CUB_dom"/>
</dbReference>
<keyword evidence="9" id="KW-1185">Reference proteome</keyword>
<evidence type="ECO:0000256" key="2">
    <source>
        <dbReference type="ARBA" id="ARBA00022737"/>
    </source>
</evidence>
<evidence type="ECO:0000313" key="9">
    <source>
        <dbReference type="Proteomes" id="UP000824782"/>
    </source>
</evidence>
<dbReference type="SUPFAM" id="SSF57535">
    <property type="entry name" value="Complement control module/SCR domain"/>
    <property type="match status" value="1"/>
</dbReference>
<proteinExistence type="predicted"/>
<dbReference type="InterPro" id="IPR000436">
    <property type="entry name" value="Sushi_SCR_CCP_dom"/>
</dbReference>
<dbReference type="Gene3D" id="2.10.70.10">
    <property type="entry name" value="Complement Module, domain 1"/>
    <property type="match status" value="1"/>
</dbReference>
<accession>A0AAV6Z1A0</accession>
<dbReference type="PANTHER" id="PTHR45656:SF8">
    <property type="entry name" value="SEIZURE 6-LIKE PROTEIN"/>
    <property type="match status" value="1"/>
</dbReference>
<gene>
    <name evidence="8" type="ORF">GDO81_024800</name>
</gene>
<name>A0AAV6Z1A0_ENGPU</name>
<evidence type="ECO:0000259" key="6">
    <source>
        <dbReference type="PROSITE" id="PS01180"/>
    </source>
</evidence>
<dbReference type="Pfam" id="PF00431">
    <property type="entry name" value="CUB"/>
    <property type="match status" value="1"/>
</dbReference>
<feature type="non-terminal residue" evidence="8">
    <location>
        <position position="1"/>
    </location>
</feature>
<dbReference type="SMART" id="SM00032">
    <property type="entry name" value="CCP"/>
    <property type="match status" value="1"/>
</dbReference>
<feature type="non-terminal residue" evidence="8">
    <location>
        <position position="233"/>
    </location>
</feature>
<dbReference type="CDD" id="cd00041">
    <property type="entry name" value="CUB"/>
    <property type="match status" value="1"/>
</dbReference>
<comment type="caution">
    <text evidence="8">The sequence shown here is derived from an EMBL/GenBank/DDBJ whole genome shotgun (WGS) entry which is preliminary data.</text>
</comment>
<dbReference type="Proteomes" id="UP000824782">
    <property type="component" value="Unassembled WGS sequence"/>
</dbReference>
<keyword evidence="1 5" id="KW-0768">Sushi</keyword>
<evidence type="ECO:0000313" key="8">
    <source>
        <dbReference type="EMBL" id="KAG8543387.1"/>
    </source>
</evidence>
<dbReference type="EMBL" id="WNYA01003497">
    <property type="protein sequence ID" value="KAG8543387.1"/>
    <property type="molecule type" value="Genomic_DNA"/>
</dbReference>
<dbReference type="SUPFAM" id="SSF49854">
    <property type="entry name" value="Spermadhesin, CUB domain"/>
    <property type="match status" value="1"/>
</dbReference>
<sequence>VKSVNLSEGEHLSIRGINEDGLVVLANETLLVEGQVIRSPTNSLSVYFKTLQDGTIGTFQLHYQIFMLSCSFPRRPDNGEVNVMGLHAGGTAHFHCNMGYELEGARNLTCINASKPRWSDKEPVCTAPCGGRVQNATVGRVLSPNFPSNYSNNLFCAWTIDAPGGQKLHLHFEKFVLTEKDRLAVYSSGKILFDSAKTETVPFEGLISEGSCIRIEFSTDETKTAPGFNIRFE</sequence>
<evidence type="ECO:0000256" key="1">
    <source>
        <dbReference type="ARBA" id="ARBA00022659"/>
    </source>
</evidence>
<evidence type="ECO:0000256" key="3">
    <source>
        <dbReference type="ARBA" id="ARBA00023157"/>
    </source>
</evidence>
<dbReference type="GO" id="GO:0043025">
    <property type="term" value="C:neuronal cell body"/>
    <property type="evidence" value="ECO:0007669"/>
    <property type="project" value="TreeGrafter"/>
</dbReference>
<evidence type="ECO:0000256" key="5">
    <source>
        <dbReference type="PROSITE-ProRule" id="PRU00302"/>
    </source>
</evidence>